<evidence type="ECO:0000256" key="4">
    <source>
        <dbReference type="ARBA" id="ARBA00022643"/>
    </source>
</evidence>
<dbReference type="PANTHER" id="PTHR36118">
    <property type="entry name" value="ION-TRANSLOCATING OXIDOREDUCTASE COMPLEX SUBUNIT G"/>
    <property type="match status" value="1"/>
</dbReference>
<gene>
    <name evidence="6" type="primary">rnfG</name>
    <name evidence="8" type="ORF">EDC91_12931</name>
</gene>
<keyword evidence="6" id="KW-0472">Membrane</keyword>
<keyword evidence="6" id="KW-0997">Cell inner membrane</keyword>
<sequence>MQNTMLRNGLLLGLFALICTALVAAVNLMTQQTIAEQQRLQLLKVLHQIIPDALHDNDLAQTCTLLNAPESLGTHRALPAYIAMKNGQAVAIAIEAVAPDGYNGEIQLIVGVRNDGTVLGVQTLSQQETPGLGDKIDSRKSDWLKHFVGKVFDSSNDKSWYVKKDGGDIDQFTGATITPRAYTKALRKALSYFEKNQQMIYQQPMNCEANQ</sequence>
<keyword evidence="5 6" id="KW-0249">Electron transport</keyword>
<organism evidence="8 9">
    <name type="scientific">Shewanella fodinae</name>
    <dbReference type="NCBI Taxonomy" id="552357"/>
    <lineage>
        <taxon>Bacteria</taxon>
        <taxon>Pseudomonadati</taxon>
        <taxon>Pseudomonadota</taxon>
        <taxon>Gammaproteobacteria</taxon>
        <taxon>Alteromonadales</taxon>
        <taxon>Shewanellaceae</taxon>
        <taxon>Shewanella</taxon>
    </lineage>
</organism>
<comment type="subcellular location">
    <subcellularLocation>
        <location evidence="6">Cell inner membrane</location>
        <topology evidence="6">Single-pass membrane protein</topology>
    </subcellularLocation>
</comment>
<dbReference type="NCBIfam" id="NF002519">
    <property type="entry name" value="PRK01908.1"/>
    <property type="match status" value="1"/>
</dbReference>
<keyword evidence="3 6" id="KW-0285">Flavoprotein</keyword>
<feature type="modified residue" description="FMN phosphoryl threonine" evidence="6">
    <location>
        <position position="176"/>
    </location>
</feature>
<dbReference type="Proteomes" id="UP000294832">
    <property type="component" value="Unassembled WGS sequence"/>
</dbReference>
<protein>
    <recommendedName>
        <fullName evidence="6">Ion-translocating oxidoreductase complex subunit G</fullName>
        <ecNumber evidence="6">7.-.-.-</ecNumber>
    </recommendedName>
    <alternativeName>
        <fullName evidence="6">Rnf electron transport complex subunit G</fullName>
    </alternativeName>
</protein>
<comment type="cofactor">
    <cofactor evidence="6">
        <name>FMN</name>
        <dbReference type="ChEBI" id="CHEBI:58210"/>
    </cofactor>
</comment>
<keyword evidence="4 6" id="KW-0288">FMN</keyword>
<dbReference type="NCBIfam" id="TIGR01947">
    <property type="entry name" value="rnfG"/>
    <property type="match status" value="1"/>
</dbReference>
<dbReference type="RefSeq" id="WP_207904304.1">
    <property type="nucleotide sequence ID" value="NZ_SLWF01000029.1"/>
</dbReference>
<keyword evidence="2 6" id="KW-0597">Phosphoprotein</keyword>
<dbReference type="InterPro" id="IPR010209">
    <property type="entry name" value="Ion_transpt_RnfG/RsxG"/>
</dbReference>
<evidence type="ECO:0000313" key="9">
    <source>
        <dbReference type="Proteomes" id="UP000294832"/>
    </source>
</evidence>
<keyword evidence="1 6" id="KW-0813">Transport</keyword>
<comment type="similarity">
    <text evidence="6">Belongs to the RnfG family.</text>
</comment>
<keyword evidence="6" id="KW-1278">Translocase</keyword>
<comment type="caution">
    <text evidence="8">The sequence shown here is derived from an EMBL/GenBank/DDBJ whole genome shotgun (WGS) entry which is preliminary data.</text>
</comment>
<evidence type="ECO:0000256" key="3">
    <source>
        <dbReference type="ARBA" id="ARBA00022630"/>
    </source>
</evidence>
<name>A0A4R2F4B9_9GAMM</name>
<evidence type="ECO:0000259" key="7">
    <source>
        <dbReference type="SMART" id="SM00900"/>
    </source>
</evidence>
<keyword evidence="6" id="KW-1133">Transmembrane helix</keyword>
<dbReference type="PIRSF" id="PIRSF006091">
    <property type="entry name" value="E_trnsport_RnfG"/>
    <property type="match status" value="1"/>
</dbReference>
<dbReference type="PANTHER" id="PTHR36118:SF1">
    <property type="entry name" value="ION-TRANSLOCATING OXIDOREDUCTASE COMPLEX SUBUNIT G"/>
    <property type="match status" value="1"/>
</dbReference>
<feature type="domain" description="FMN-binding" evidence="7">
    <location>
        <begin position="101"/>
        <end position="193"/>
    </location>
</feature>
<dbReference type="GO" id="GO:0005886">
    <property type="term" value="C:plasma membrane"/>
    <property type="evidence" value="ECO:0007669"/>
    <property type="project" value="UniProtKB-SubCell"/>
</dbReference>
<reference evidence="8 9" key="1">
    <citation type="submission" date="2019-03" db="EMBL/GenBank/DDBJ databases">
        <title>Freshwater and sediment microbial communities from various areas in North America, analyzing microbe dynamics in response to fracking.</title>
        <authorList>
            <person name="Lamendella R."/>
        </authorList>
    </citation>
    <scope>NUCLEOTIDE SEQUENCE [LARGE SCALE GENOMIC DNA]</scope>
    <source>
        <strain evidence="8 9">74A</strain>
    </source>
</reference>
<dbReference type="GO" id="GO:0022900">
    <property type="term" value="P:electron transport chain"/>
    <property type="evidence" value="ECO:0007669"/>
    <property type="project" value="UniProtKB-UniRule"/>
</dbReference>
<keyword evidence="6" id="KW-0812">Transmembrane</keyword>
<dbReference type="HAMAP" id="MF_00479">
    <property type="entry name" value="RsxG_RnfG"/>
    <property type="match status" value="1"/>
</dbReference>
<dbReference type="EMBL" id="SLWF01000029">
    <property type="protein sequence ID" value="TCN80853.1"/>
    <property type="molecule type" value="Genomic_DNA"/>
</dbReference>
<evidence type="ECO:0000313" key="8">
    <source>
        <dbReference type="EMBL" id="TCN80853.1"/>
    </source>
</evidence>
<evidence type="ECO:0000256" key="6">
    <source>
        <dbReference type="HAMAP-Rule" id="MF_00479"/>
    </source>
</evidence>
<dbReference type="Pfam" id="PF04205">
    <property type="entry name" value="FMN_bind"/>
    <property type="match status" value="1"/>
</dbReference>
<dbReference type="SMART" id="SM00900">
    <property type="entry name" value="FMN_bind"/>
    <property type="match status" value="1"/>
</dbReference>
<keyword evidence="6" id="KW-1003">Cell membrane</keyword>
<proteinExistence type="inferred from homology"/>
<dbReference type="GO" id="GO:0009055">
    <property type="term" value="F:electron transfer activity"/>
    <property type="evidence" value="ECO:0007669"/>
    <property type="project" value="InterPro"/>
</dbReference>
<evidence type="ECO:0000256" key="5">
    <source>
        <dbReference type="ARBA" id="ARBA00022982"/>
    </source>
</evidence>
<keyword evidence="9" id="KW-1185">Reference proteome</keyword>
<dbReference type="InterPro" id="IPR007329">
    <property type="entry name" value="FMN-bd"/>
</dbReference>
<evidence type="ECO:0000256" key="1">
    <source>
        <dbReference type="ARBA" id="ARBA00022448"/>
    </source>
</evidence>
<dbReference type="AlphaFoldDB" id="A0A4R2F4B9"/>
<comment type="function">
    <text evidence="6">Part of a membrane-bound complex that couples electron transfer with translocation of ions across the membrane.</text>
</comment>
<dbReference type="EC" id="7.-.-.-" evidence="6"/>
<comment type="subunit">
    <text evidence="6">The complex is composed of six subunits: RnfA, RnfB, RnfC, RnfD, RnfE and RnfG.</text>
</comment>
<dbReference type="GO" id="GO:0010181">
    <property type="term" value="F:FMN binding"/>
    <property type="evidence" value="ECO:0007669"/>
    <property type="project" value="InterPro"/>
</dbReference>
<evidence type="ECO:0000256" key="2">
    <source>
        <dbReference type="ARBA" id="ARBA00022553"/>
    </source>
</evidence>
<accession>A0A4R2F4B9</accession>